<dbReference type="InterPro" id="IPR027417">
    <property type="entry name" value="P-loop_NTPase"/>
</dbReference>
<evidence type="ECO:0000256" key="5">
    <source>
        <dbReference type="ARBA" id="ARBA00022840"/>
    </source>
</evidence>
<reference evidence="11 12" key="1">
    <citation type="submission" date="2017-02" db="EMBL/GenBank/DDBJ databases">
        <title>Legionella quilivanii strain from human: case report and whole genome sequencing analysis.</title>
        <authorList>
            <person name="Lalancette C."/>
            <person name="Leduc J.-M."/>
            <person name="Levesque S."/>
            <person name="Fournier E."/>
            <person name="Saoud J."/>
            <person name="Faucher S.P."/>
            <person name="Bernard K."/>
            <person name="Martineau C."/>
            <person name="Longtin J."/>
        </authorList>
    </citation>
    <scope>NUCLEOTIDE SEQUENCE [LARGE SCALE GENOMIC DNA]</scope>
    <source>
        <strain evidence="11 12">ID143958</strain>
    </source>
</reference>
<dbReference type="PANTHER" id="PTHR47962:SF5">
    <property type="entry name" value="ATP-DEPENDENT HELICASE LHR-RELATED"/>
    <property type="match status" value="1"/>
</dbReference>
<comment type="caution">
    <text evidence="11">The sequence shown here is derived from an EMBL/GenBank/DDBJ whole genome shotgun (WGS) entry which is preliminary data.</text>
</comment>
<feature type="domain" description="Helicase C-terminal" evidence="10">
    <location>
        <begin position="262"/>
        <end position="413"/>
    </location>
</feature>
<feature type="domain" description="Helicase ATP-binding" evidence="9">
    <location>
        <begin position="35"/>
        <end position="229"/>
    </location>
</feature>
<dbReference type="Pfam" id="PF00271">
    <property type="entry name" value="Helicase_C"/>
    <property type="match status" value="1"/>
</dbReference>
<dbReference type="Pfam" id="PF19306">
    <property type="entry name" value="WHD_Lhr"/>
    <property type="match status" value="1"/>
</dbReference>
<dbReference type="SMART" id="SM00487">
    <property type="entry name" value="DEXDc"/>
    <property type="match status" value="1"/>
</dbReference>
<organism evidence="11 12">
    <name type="scientific">Legionella quinlivanii</name>
    <dbReference type="NCBI Taxonomy" id="45073"/>
    <lineage>
        <taxon>Bacteria</taxon>
        <taxon>Pseudomonadati</taxon>
        <taxon>Pseudomonadota</taxon>
        <taxon>Gammaproteobacteria</taxon>
        <taxon>Legionellales</taxon>
        <taxon>Legionellaceae</taxon>
        <taxon>Legionella</taxon>
    </lineage>
</organism>
<keyword evidence="8" id="KW-0413">Isomerase</keyword>
<keyword evidence="4 11" id="KW-0347">Helicase</keyword>
<dbReference type="InterPro" id="IPR001650">
    <property type="entry name" value="Helicase_C-like"/>
</dbReference>
<dbReference type="CDD" id="cd17922">
    <property type="entry name" value="DEXHc_LHR-like"/>
    <property type="match status" value="1"/>
</dbReference>
<keyword evidence="3" id="KW-0378">Hydrolase</keyword>
<dbReference type="RefSeq" id="WP_112220086.1">
    <property type="nucleotide sequence ID" value="NZ_MVJN01000008.1"/>
</dbReference>
<dbReference type="InterPro" id="IPR055367">
    <property type="entry name" value="WH4_Lhr"/>
</dbReference>
<accession>A0A364LHH3</accession>
<evidence type="ECO:0000256" key="6">
    <source>
        <dbReference type="ARBA" id="ARBA00023125"/>
    </source>
</evidence>
<dbReference type="GO" id="GO:0004386">
    <property type="term" value="F:helicase activity"/>
    <property type="evidence" value="ECO:0007669"/>
    <property type="project" value="UniProtKB-KW"/>
</dbReference>
<evidence type="ECO:0000256" key="8">
    <source>
        <dbReference type="ARBA" id="ARBA00023235"/>
    </source>
</evidence>
<name>A0A364LHH3_9GAMM</name>
<dbReference type="SUPFAM" id="SSF52540">
    <property type="entry name" value="P-loop containing nucleoside triphosphate hydrolases"/>
    <property type="match status" value="1"/>
</dbReference>
<dbReference type="PANTHER" id="PTHR47962">
    <property type="entry name" value="ATP-DEPENDENT HELICASE LHR-RELATED-RELATED"/>
    <property type="match status" value="1"/>
</dbReference>
<dbReference type="InterPro" id="IPR052511">
    <property type="entry name" value="ATP-dep_Helicase"/>
</dbReference>
<dbReference type="GO" id="GO:0005524">
    <property type="term" value="F:ATP binding"/>
    <property type="evidence" value="ECO:0007669"/>
    <property type="project" value="UniProtKB-KW"/>
</dbReference>
<evidence type="ECO:0000259" key="9">
    <source>
        <dbReference type="PROSITE" id="PS51192"/>
    </source>
</evidence>
<keyword evidence="6" id="KW-0238">DNA-binding</keyword>
<keyword evidence="7" id="KW-0234">DNA repair</keyword>
<dbReference type="InterPro" id="IPR011545">
    <property type="entry name" value="DEAD/DEAH_box_helicase_dom"/>
</dbReference>
<keyword evidence="2" id="KW-0227">DNA damage</keyword>
<dbReference type="EMBL" id="MVJN01000008">
    <property type="protein sequence ID" value="RAP35691.1"/>
    <property type="molecule type" value="Genomic_DNA"/>
</dbReference>
<dbReference type="Pfam" id="PF08494">
    <property type="entry name" value="DEAD_assoc"/>
    <property type="match status" value="1"/>
</dbReference>
<dbReference type="Proteomes" id="UP000249458">
    <property type="component" value="Unassembled WGS sequence"/>
</dbReference>
<dbReference type="InterPro" id="IPR013701">
    <property type="entry name" value="Lhr-like_DEAD/DEAH_assoc"/>
</dbReference>
<dbReference type="Gene3D" id="3.40.50.300">
    <property type="entry name" value="P-loop containing nucleotide triphosphate hydrolases"/>
    <property type="match status" value="2"/>
</dbReference>
<protein>
    <submittedName>
        <fullName evidence="11">DEAD/DEAH box helicase</fullName>
    </submittedName>
</protein>
<dbReference type="GO" id="GO:0016887">
    <property type="term" value="F:ATP hydrolysis activity"/>
    <property type="evidence" value="ECO:0007669"/>
    <property type="project" value="TreeGrafter"/>
</dbReference>
<dbReference type="CDD" id="cd18796">
    <property type="entry name" value="SF2_C_LHR"/>
    <property type="match status" value="1"/>
</dbReference>
<evidence type="ECO:0000256" key="1">
    <source>
        <dbReference type="ARBA" id="ARBA00022741"/>
    </source>
</evidence>
<dbReference type="GO" id="GO:0003677">
    <property type="term" value="F:DNA binding"/>
    <property type="evidence" value="ECO:0007669"/>
    <property type="project" value="UniProtKB-KW"/>
</dbReference>
<dbReference type="Pfam" id="PF00270">
    <property type="entry name" value="DEAD"/>
    <property type="match status" value="1"/>
</dbReference>
<dbReference type="Pfam" id="PF23235">
    <property type="entry name" value="WHD_3rd_Lhr"/>
    <property type="match status" value="1"/>
</dbReference>
<evidence type="ECO:0000256" key="2">
    <source>
        <dbReference type="ARBA" id="ARBA00022763"/>
    </source>
</evidence>
<evidence type="ECO:0000256" key="7">
    <source>
        <dbReference type="ARBA" id="ARBA00023204"/>
    </source>
</evidence>
<dbReference type="GO" id="GO:0006281">
    <property type="term" value="P:DNA repair"/>
    <property type="evidence" value="ECO:0007669"/>
    <property type="project" value="UniProtKB-KW"/>
</dbReference>
<evidence type="ECO:0000259" key="10">
    <source>
        <dbReference type="PROSITE" id="PS51194"/>
    </source>
</evidence>
<gene>
    <name evidence="11" type="ORF">B1207_11415</name>
</gene>
<dbReference type="SMART" id="SM00490">
    <property type="entry name" value="HELICc"/>
    <property type="match status" value="1"/>
</dbReference>
<keyword evidence="5" id="KW-0067">ATP-binding</keyword>
<keyword evidence="1" id="KW-0547">Nucleotide-binding</keyword>
<evidence type="ECO:0000256" key="4">
    <source>
        <dbReference type="ARBA" id="ARBA00022806"/>
    </source>
</evidence>
<dbReference type="PROSITE" id="PS51194">
    <property type="entry name" value="HELICASE_CTER"/>
    <property type="match status" value="1"/>
</dbReference>
<evidence type="ECO:0000313" key="12">
    <source>
        <dbReference type="Proteomes" id="UP000249458"/>
    </source>
</evidence>
<proteinExistence type="predicted"/>
<evidence type="ECO:0000313" key="11">
    <source>
        <dbReference type="EMBL" id="RAP35691.1"/>
    </source>
</evidence>
<evidence type="ECO:0000256" key="3">
    <source>
        <dbReference type="ARBA" id="ARBA00022801"/>
    </source>
</evidence>
<dbReference type="InterPro" id="IPR045628">
    <property type="entry name" value="Lhr_WH_dom"/>
</dbReference>
<dbReference type="InterPro" id="IPR014001">
    <property type="entry name" value="Helicase_ATP-bd"/>
</dbReference>
<dbReference type="InterPro" id="IPR055368">
    <property type="entry name" value="WH3_Lhr"/>
</dbReference>
<dbReference type="Pfam" id="PF23234">
    <property type="entry name" value="WHD_4th_Lhr"/>
    <property type="match status" value="1"/>
</dbReference>
<sequence>MISSYPHSIDWAHPLIKEWFINQFETPTAPQIEGWPGILAGEHTLISAPTGSGKTFAAFMVCLDQLMRAAVENRLENQTEVIYISPLKALGNDIQKNLLGPLKQIQENANAAGIIMDDIRVAVRTGDTPAKDRQSMLKKPPHILVTTPESFYLLLTAEKSRALLKTVRTVIVDEIHALVNSKRGTHLALSLERLEKLTYELPVRIGLSATQKPIEEVAKFLSGSCRAVPNIVNIGHQRHLDLKVEVPKTALEAVTSNDVWDEIYDRVAELAMQNRSTLVFVNTRKLSERMSHHLANRIGKELVAAHHGSLSRKLRLAAENGLKTGALKVIVATASLELGIDIGTVDLVCQIGSPRALAAALQRVGRAGHWHGAISRGHFFATTRDELLECAALVYGIYSGDLDRLIIPEQPLDILAQQIVAACATDEWSEEELFKLVKRSYPYRHLKREVFNTVLEMLSEGIAASRGRYGAYLFRDRINGIVKGRRGSLMAAIMNGGAIPETNLFTVIAAPEEIVVGTLDEEFAVESHRGDVILLGNTSWRVYKVENTRGRVIVEDAQGAAPTVPFWLGEAPARSNELSLQVSSLRNKIDELLPIPTATDSAIQKKAREWLTAHCRVSDYAAGQMIDYVLEGRALLGAVPSQKTIIAERFFDESGGMQLIIHAPFGARINKAWGLALRKRFCRSFNFELQAAATDDGLAISLAEQHSFPLEDVFQFLHPATIKKVLVQAVLQSPVFTTRWRWDAIRALALMRYRNGRKVPPNILRMRADDLLAAVFPQAAACQDNLGGKDVELPEHPLIDETMKDCLTEAMDIEGLRELLKAIKAGTIHCIAVDTPTPSVFSHEILNANPYAFLDDAPLEERRTRAVAMRRILPEWLQGNMGQLDGEVIADVQRQAWPDIRNADELHDFLQTMIGLSCDNLRISDSWSMLFEQLQNANRAGTAHVEGQAFWVATEKKNAYQAVYPSAVFTEDFIEWDSQVYDADDALLMMLRGWMQHLGPVNVSELVDLLKLPESQINNGLLKLEASGQILRGHFRQNQGVMEWCERRLLARIHQQTLAKLRKEIEPVSALQFIRWLAKWQHITGKSQLKGEQGVLEVIRQLQAYEIPANAWEKQIFAKRVSDYSPDLLDRLCLSGVVMWGRPSLHPSIESSLKEKDLEISSYKSIQANSVTPITFLIREESGWLAGKSAYTAEELKSLSYNAQVVYSYLQTHGASFFSDIVSDVQKLKTEVENALWELVAAGLISADSFDNLRAMIDPQRRTGRRPRRHNLFSQGRWSLLRAAKPVEPERRIESICRILLKRYGVCFREIVMREKIAASWSELLSGFRRLEAQGEIRGGRFISGFTGEQFALAYAVDSLRATPAQTEAQEISIFAVDPLNLVGVLLPGEKIPSRSGKQLILRA</sequence>
<dbReference type="PROSITE" id="PS51192">
    <property type="entry name" value="HELICASE_ATP_BIND_1"/>
    <property type="match status" value="1"/>
</dbReference>